<organism evidence="1 2">
    <name type="scientific">Aerophobetes bacterium</name>
    <dbReference type="NCBI Taxonomy" id="2030807"/>
    <lineage>
        <taxon>Bacteria</taxon>
        <taxon>Candidatus Aerophobota</taxon>
    </lineage>
</organism>
<evidence type="ECO:0000313" key="1">
    <source>
        <dbReference type="EMBL" id="RLE13698.1"/>
    </source>
</evidence>
<reference evidence="1 2" key="1">
    <citation type="submission" date="2018-06" db="EMBL/GenBank/DDBJ databases">
        <title>Extensive metabolic versatility and redundancy in microbially diverse, dynamic hydrothermal sediments.</title>
        <authorList>
            <person name="Dombrowski N."/>
            <person name="Teske A."/>
            <person name="Baker B.J."/>
        </authorList>
    </citation>
    <scope>NUCLEOTIDE SEQUENCE [LARGE SCALE GENOMIC DNA]</scope>
    <source>
        <strain evidence="1">B3_G15</strain>
    </source>
</reference>
<protein>
    <submittedName>
        <fullName evidence="1">Uncharacterized protein</fullName>
    </submittedName>
</protein>
<dbReference type="AlphaFoldDB" id="A0A662DFP7"/>
<gene>
    <name evidence="1" type="ORF">DRJ04_03785</name>
</gene>
<dbReference type="EMBL" id="QMQA01000081">
    <property type="protein sequence ID" value="RLE13698.1"/>
    <property type="molecule type" value="Genomic_DNA"/>
</dbReference>
<evidence type="ECO:0000313" key="2">
    <source>
        <dbReference type="Proteomes" id="UP000280417"/>
    </source>
</evidence>
<comment type="caution">
    <text evidence="1">The sequence shown here is derived from an EMBL/GenBank/DDBJ whole genome shotgun (WGS) entry which is preliminary data.</text>
</comment>
<proteinExistence type="predicted"/>
<name>A0A662DFP7_UNCAE</name>
<sequence length="66" mass="7800">MRYLALLSPPLLFLFKIKTAKRPVNKKLTFLYSDNLRIFLLTYSFQVILIKPKVKKEARNEGESKK</sequence>
<accession>A0A662DFP7</accession>
<dbReference type="Proteomes" id="UP000280417">
    <property type="component" value="Unassembled WGS sequence"/>
</dbReference>